<dbReference type="AlphaFoldDB" id="A0A6G1E2C3"/>
<gene>
    <name evidence="1" type="ORF">E2562_022673</name>
</gene>
<comment type="caution">
    <text evidence="1">The sequence shown here is derived from an EMBL/GenBank/DDBJ whole genome shotgun (WGS) entry which is preliminary data.</text>
</comment>
<evidence type="ECO:0000313" key="2">
    <source>
        <dbReference type="Proteomes" id="UP000479710"/>
    </source>
</evidence>
<sequence length="60" mass="6793">MAHQFVTPQGRFMTVSWSCTMLAKGFATKHVLKAAKDETIESQVRALAIGPRQMSVSWYY</sequence>
<dbReference type="EMBL" id="SPHZ02000005">
    <property type="protein sequence ID" value="KAF0918083.1"/>
    <property type="molecule type" value="Genomic_DNA"/>
</dbReference>
<reference evidence="1 2" key="1">
    <citation type="submission" date="2019-11" db="EMBL/GenBank/DDBJ databases">
        <title>Whole genome sequence of Oryza granulata.</title>
        <authorList>
            <person name="Li W."/>
        </authorList>
    </citation>
    <scope>NUCLEOTIDE SEQUENCE [LARGE SCALE GENOMIC DNA]</scope>
    <source>
        <strain evidence="2">cv. Menghai</strain>
        <tissue evidence="1">Leaf</tissue>
    </source>
</reference>
<proteinExistence type="predicted"/>
<keyword evidence="2" id="KW-1185">Reference proteome</keyword>
<evidence type="ECO:0000313" key="1">
    <source>
        <dbReference type="EMBL" id="KAF0918083.1"/>
    </source>
</evidence>
<name>A0A6G1E2C3_9ORYZ</name>
<accession>A0A6G1E2C3</accession>
<dbReference type="Proteomes" id="UP000479710">
    <property type="component" value="Unassembled WGS sequence"/>
</dbReference>
<protein>
    <submittedName>
        <fullName evidence="1">Uncharacterized protein</fullName>
    </submittedName>
</protein>
<organism evidence="1 2">
    <name type="scientific">Oryza meyeriana var. granulata</name>
    <dbReference type="NCBI Taxonomy" id="110450"/>
    <lineage>
        <taxon>Eukaryota</taxon>
        <taxon>Viridiplantae</taxon>
        <taxon>Streptophyta</taxon>
        <taxon>Embryophyta</taxon>
        <taxon>Tracheophyta</taxon>
        <taxon>Spermatophyta</taxon>
        <taxon>Magnoliopsida</taxon>
        <taxon>Liliopsida</taxon>
        <taxon>Poales</taxon>
        <taxon>Poaceae</taxon>
        <taxon>BOP clade</taxon>
        <taxon>Oryzoideae</taxon>
        <taxon>Oryzeae</taxon>
        <taxon>Oryzinae</taxon>
        <taxon>Oryza</taxon>
        <taxon>Oryza meyeriana</taxon>
    </lineage>
</organism>